<dbReference type="InterPro" id="IPR049445">
    <property type="entry name" value="TetR_SbtR-like_C"/>
</dbReference>
<evidence type="ECO:0000256" key="2">
    <source>
        <dbReference type="ARBA" id="ARBA00023125"/>
    </source>
</evidence>
<feature type="DNA-binding region" description="H-T-H motif" evidence="4">
    <location>
        <begin position="35"/>
        <end position="54"/>
    </location>
</feature>
<dbReference type="InterPro" id="IPR050109">
    <property type="entry name" value="HTH-type_TetR-like_transc_reg"/>
</dbReference>
<comment type="caution">
    <text evidence="6">The sequence shown here is derived from an EMBL/GenBank/DDBJ whole genome shotgun (WGS) entry which is preliminary data.</text>
</comment>
<dbReference type="SUPFAM" id="SSF48498">
    <property type="entry name" value="Tetracyclin repressor-like, C-terminal domain"/>
    <property type="match status" value="1"/>
</dbReference>
<dbReference type="InterPro" id="IPR001647">
    <property type="entry name" value="HTH_TetR"/>
</dbReference>
<dbReference type="GO" id="GO:0000976">
    <property type="term" value="F:transcription cis-regulatory region binding"/>
    <property type="evidence" value="ECO:0007669"/>
    <property type="project" value="TreeGrafter"/>
</dbReference>
<dbReference type="SUPFAM" id="SSF46689">
    <property type="entry name" value="Homeodomain-like"/>
    <property type="match status" value="1"/>
</dbReference>
<dbReference type="InterPro" id="IPR009057">
    <property type="entry name" value="Homeodomain-like_sf"/>
</dbReference>
<evidence type="ECO:0000256" key="4">
    <source>
        <dbReference type="PROSITE-ProRule" id="PRU00335"/>
    </source>
</evidence>
<accession>A0A4R4Z6I0</accession>
<gene>
    <name evidence="6" type="ORF">E1288_10710</name>
</gene>
<dbReference type="PANTHER" id="PTHR30055">
    <property type="entry name" value="HTH-TYPE TRANSCRIPTIONAL REGULATOR RUTR"/>
    <property type="match status" value="1"/>
</dbReference>
<dbReference type="Pfam" id="PF21597">
    <property type="entry name" value="TetR_C_43"/>
    <property type="match status" value="1"/>
</dbReference>
<dbReference type="GO" id="GO:0003700">
    <property type="term" value="F:DNA-binding transcription factor activity"/>
    <property type="evidence" value="ECO:0007669"/>
    <property type="project" value="TreeGrafter"/>
</dbReference>
<evidence type="ECO:0000313" key="7">
    <source>
        <dbReference type="Proteomes" id="UP000294947"/>
    </source>
</evidence>
<organism evidence="6 7">
    <name type="scientific">Saccharopolyspora elongata</name>
    <dbReference type="NCBI Taxonomy" id="2530387"/>
    <lineage>
        <taxon>Bacteria</taxon>
        <taxon>Bacillati</taxon>
        <taxon>Actinomycetota</taxon>
        <taxon>Actinomycetes</taxon>
        <taxon>Pseudonocardiales</taxon>
        <taxon>Pseudonocardiaceae</taxon>
        <taxon>Saccharopolyspora</taxon>
    </lineage>
</organism>
<dbReference type="AlphaFoldDB" id="A0A4R4Z6I0"/>
<sequence>MTTGSVSSRRADTRRNHELILTAAAKSLAGSGAVSFNAIAKQAGVGVGTVYRHFPTPEALVLAVYRRELQHLVDVVPSLLRQHPPEQAFRIWTADHLTHYMMTKRGLAGALGAATSSHGDMFAKAHEAMVGAVATLLDANVEAGTVRADLDPETVLRGLGGLLYLDPRDDWRGPTEKLIDLLWRGMCTGKCHLDDGGRPA</sequence>
<dbReference type="PANTHER" id="PTHR30055:SF234">
    <property type="entry name" value="HTH-TYPE TRANSCRIPTIONAL REGULATOR BETI"/>
    <property type="match status" value="1"/>
</dbReference>
<dbReference type="Proteomes" id="UP000294947">
    <property type="component" value="Unassembled WGS sequence"/>
</dbReference>
<evidence type="ECO:0000259" key="5">
    <source>
        <dbReference type="PROSITE" id="PS50977"/>
    </source>
</evidence>
<keyword evidence="2 4" id="KW-0238">DNA-binding</keyword>
<dbReference type="RefSeq" id="WP_132483824.1">
    <property type="nucleotide sequence ID" value="NZ_SMKW01000010.1"/>
</dbReference>
<dbReference type="OrthoDB" id="9795011at2"/>
<dbReference type="EMBL" id="SMKW01000010">
    <property type="protein sequence ID" value="TDD53160.1"/>
    <property type="molecule type" value="Genomic_DNA"/>
</dbReference>
<protein>
    <submittedName>
        <fullName evidence="6">TetR/AcrR family transcriptional regulator</fullName>
    </submittedName>
</protein>
<name>A0A4R4Z6I0_9PSEU</name>
<evidence type="ECO:0000256" key="1">
    <source>
        <dbReference type="ARBA" id="ARBA00023015"/>
    </source>
</evidence>
<evidence type="ECO:0000256" key="3">
    <source>
        <dbReference type="ARBA" id="ARBA00023163"/>
    </source>
</evidence>
<proteinExistence type="predicted"/>
<reference evidence="6 7" key="1">
    <citation type="submission" date="2019-03" db="EMBL/GenBank/DDBJ databases">
        <title>Draft genome sequences of novel Actinobacteria.</title>
        <authorList>
            <person name="Sahin N."/>
            <person name="Ay H."/>
            <person name="Saygin H."/>
        </authorList>
    </citation>
    <scope>NUCLEOTIDE SEQUENCE [LARGE SCALE GENOMIC DNA]</scope>
    <source>
        <strain evidence="6 7">7K502</strain>
    </source>
</reference>
<keyword evidence="1" id="KW-0805">Transcription regulation</keyword>
<dbReference type="PROSITE" id="PS50977">
    <property type="entry name" value="HTH_TETR_2"/>
    <property type="match status" value="1"/>
</dbReference>
<keyword evidence="7" id="KW-1185">Reference proteome</keyword>
<dbReference type="Gene3D" id="1.10.357.10">
    <property type="entry name" value="Tetracycline Repressor, domain 2"/>
    <property type="match status" value="1"/>
</dbReference>
<dbReference type="Pfam" id="PF00440">
    <property type="entry name" value="TetR_N"/>
    <property type="match status" value="1"/>
</dbReference>
<feature type="domain" description="HTH tetR-type" evidence="5">
    <location>
        <begin position="14"/>
        <end position="72"/>
    </location>
</feature>
<evidence type="ECO:0000313" key="6">
    <source>
        <dbReference type="EMBL" id="TDD53160.1"/>
    </source>
</evidence>
<dbReference type="InterPro" id="IPR036271">
    <property type="entry name" value="Tet_transcr_reg_TetR-rel_C_sf"/>
</dbReference>
<keyword evidence="3" id="KW-0804">Transcription</keyword>